<organism evidence="1 2">
    <name type="scientific">Ruegeria denitrificans</name>
    <dbReference type="NCBI Taxonomy" id="1715692"/>
    <lineage>
        <taxon>Bacteria</taxon>
        <taxon>Pseudomonadati</taxon>
        <taxon>Pseudomonadota</taxon>
        <taxon>Alphaproteobacteria</taxon>
        <taxon>Rhodobacterales</taxon>
        <taxon>Roseobacteraceae</taxon>
        <taxon>Ruegeria</taxon>
    </lineage>
</organism>
<name>A0A0P1IHP2_9RHOB</name>
<keyword evidence="2" id="KW-1185">Reference proteome</keyword>
<evidence type="ECO:0000313" key="2">
    <source>
        <dbReference type="Proteomes" id="UP000051260"/>
    </source>
</evidence>
<dbReference type="STRING" id="1715692.RUE5091_03623"/>
<accession>A0A0P1IHP2</accession>
<protein>
    <submittedName>
        <fullName evidence="1">Uncharacterized protein</fullName>
    </submittedName>
</protein>
<dbReference type="AlphaFoldDB" id="A0A0P1IHP2"/>
<dbReference type="Proteomes" id="UP000051260">
    <property type="component" value="Unassembled WGS sequence"/>
</dbReference>
<dbReference type="EMBL" id="CYUD01000012">
    <property type="protein sequence ID" value="CUK13175.1"/>
    <property type="molecule type" value="Genomic_DNA"/>
</dbReference>
<gene>
    <name evidence="1" type="ORF">RUE5091_03623</name>
</gene>
<proteinExistence type="predicted"/>
<reference evidence="2" key="1">
    <citation type="submission" date="2015-09" db="EMBL/GenBank/DDBJ databases">
        <authorList>
            <person name="Rodrigo-Torres L."/>
            <person name="Arahal D.R."/>
        </authorList>
    </citation>
    <scope>NUCLEOTIDE SEQUENCE [LARGE SCALE GENOMIC DNA]</scope>
    <source>
        <strain evidence="2">CECT 5091</strain>
    </source>
</reference>
<sequence>MIGLPFVHYSTRILHSIDLDDMQTAILSGDDVVSGGKAPKLRSQKKVSPITFLSEEPESYRIDKQ</sequence>
<evidence type="ECO:0000313" key="1">
    <source>
        <dbReference type="EMBL" id="CUK13175.1"/>
    </source>
</evidence>